<proteinExistence type="predicted"/>
<protein>
    <submittedName>
        <fullName evidence="4">TetR/AcrR family transcriptional regulator</fullName>
    </submittedName>
</protein>
<dbReference type="Gene3D" id="1.10.357.10">
    <property type="entry name" value="Tetracycline Repressor, domain 2"/>
    <property type="match status" value="1"/>
</dbReference>
<dbReference type="PRINTS" id="PR00455">
    <property type="entry name" value="HTHTETR"/>
</dbReference>
<evidence type="ECO:0000256" key="1">
    <source>
        <dbReference type="ARBA" id="ARBA00023125"/>
    </source>
</evidence>
<organism evidence="4 5">
    <name type="scientific">Candidatus Enterococcus moelleringii</name>
    <dbReference type="NCBI Taxonomy" id="2815325"/>
    <lineage>
        <taxon>Bacteria</taxon>
        <taxon>Bacillati</taxon>
        <taxon>Bacillota</taxon>
        <taxon>Bacilli</taxon>
        <taxon>Lactobacillales</taxon>
        <taxon>Enterococcaceae</taxon>
        <taxon>Enterococcus</taxon>
    </lineage>
</organism>
<dbReference type="Gene3D" id="1.10.10.60">
    <property type="entry name" value="Homeodomain-like"/>
    <property type="match status" value="1"/>
</dbReference>
<keyword evidence="1 2" id="KW-0238">DNA-binding</keyword>
<accession>A0ABS3LE92</accession>
<dbReference type="PANTHER" id="PTHR30055:SF226">
    <property type="entry name" value="HTH-TYPE TRANSCRIPTIONAL REGULATOR PKSA"/>
    <property type="match status" value="1"/>
</dbReference>
<feature type="DNA-binding region" description="H-T-H motif" evidence="2">
    <location>
        <begin position="33"/>
        <end position="52"/>
    </location>
</feature>
<dbReference type="RefSeq" id="WP_207674954.1">
    <property type="nucleotide sequence ID" value="NZ_JAFREM010000029.1"/>
</dbReference>
<dbReference type="SUPFAM" id="SSF46689">
    <property type="entry name" value="Homeodomain-like"/>
    <property type="match status" value="1"/>
</dbReference>
<dbReference type="InterPro" id="IPR009057">
    <property type="entry name" value="Homeodomain-like_sf"/>
</dbReference>
<name>A0ABS3LE92_9ENTE</name>
<evidence type="ECO:0000313" key="4">
    <source>
        <dbReference type="EMBL" id="MBO1307959.1"/>
    </source>
</evidence>
<dbReference type="InterPro" id="IPR001647">
    <property type="entry name" value="HTH_TetR"/>
</dbReference>
<evidence type="ECO:0000256" key="2">
    <source>
        <dbReference type="PROSITE-ProRule" id="PRU00335"/>
    </source>
</evidence>
<evidence type="ECO:0000313" key="5">
    <source>
        <dbReference type="Proteomes" id="UP000664601"/>
    </source>
</evidence>
<dbReference type="EMBL" id="JAFREM010000029">
    <property type="protein sequence ID" value="MBO1307959.1"/>
    <property type="molecule type" value="Genomic_DNA"/>
</dbReference>
<dbReference type="Pfam" id="PF00440">
    <property type="entry name" value="TetR_N"/>
    <property type="match status" value="1"/>
</dbReference>
<dbReference type="Proteomes" id="UP000664601">
    <property type="component" value="Unassembled WGS sequence"/>
</dbReference>
<keyword evidence="5" id="KW-1185">Reference proteome</keyword>
<sequence length="218" mass="25070">MSIKLFELEPPRRDAILNAALKGFVARGFDQASTNTIAKEAGMSKGLLFHYVKNKQELFLAVYQYFTELLEREYAAKLDFTEKDLFARLRQSYLLQIKLIKQYPAILAFNQLSAATKSTEINQEIEKIRQGAACQPPLFEGIDVSRFREELDIEKSQQFILWGNIGFTNQIVEEIKNAEELEEAAVIETVDEYLNELEKIFYVPANQGKGRGIWKSLF</sequence>
<dbReference type="PROSITE" id="PS50977">
    <property type="entry name" value="HTH_TETR_2"/>
    <property type="match status" value="1"/>
</dbReference>
<dbReference type="InterPro" id="IPR036271">
    <property type="entry name" value="Tet_transcr_reg_TetR-rel_C_sf"/>
</dbReference>
<dbReference type="PANTHER" id="PTHR30055">
    <property type="entry name" value="HTH-TYPE TRANSCRIPTIONAL REGULATOR RUTR"/>
    <property type="match status" value="1"/>
</dbReference>
<evidence type="ECO:0000259" key="3">
    <source>
        <dbReference type="PROSITE" id="PS50977"/>
    </source>
</evidence>
<dbReference type="SUPFAM" id="SSF48498">
    <property type="entry name" value="Tetracyclin repressor-like, C-terminal domain"/>
    <property type="match status" value="1"/>
</dbReference>
<gene>
    <name evidence="4" type="ORF">JZO70_17425</name>
</gene>
<feature type="domain" description="HTH tetR-type" evidence="3">
    <location>
        <begin position="10"/>
        <end position="70"/>
    </location>
</feature>
<comment type="caution">
    <text evidence="4">The sequence shown here is derived from an EMBL/GenBank/DDBJ whole genome shotgun (WGS) entry which is preliminary data.</text>
</comment>
<reference evidence="4 5" key="1">
    <citation type="submission" date="2021-03" db="EMBL/GenBank/DDBJ databases">
        <title>Enterococcal diversity collection.</title>
        <authorList>
            <person name="Gilmore M.S."/>
            <person name="Schwartzman J."/>
            <person name="Van Tyne D."/>
            <person name="Martin M."/>
            <person name="Earl A.M."/>
            <person name="Manson A.L."/>
            <person name="Straub T."/>
            <person name="Salamzade R."/>
            <person name="Saavedra J."/>
            <person name="Lebreton F."/>
            <person name="Prichula J."/>
            <person name="Schaufler K."/>
            <person name="Gaca A."/>
            <person name="Sgardioli B."/>
            <person name="Wagenaar J."/>
            <person name="Strong T."/>
        </authorList>
    </citation>
    <scope>NUCLEOTIDE SEQUENCE [LARGE SCALE GENOMIC DNA]</scope>
    <source>
        <strain evidence="4 5">669A</strain>
    </source>
</reference>
<dbReference type="InterPro" id="IPR050109">
    <property type="entry name" value="HTH-type_TetR-like_transc_reg"/>
</dbReference>